<accession>A0AA89CUL7</accession>
<sequence length="170" mass="20111">MESSKRDIIDLLNRAKEEIESIKKSTIQNKETIDEINSLKGKLKEIEDALKPSKQIIKRRLDSLNSILEELSDIKSDMVLSMEEEMFNVIEKNLLDGMVLEKVKDLKNIRYIIFNDEEVGRIEVLENCRPDIKIRVKVYKNVDEFIIKDPFKMYSIISFINTKFNYKQEY</sequence>
<name>A0AA89CUL7_CLONO</name>
<keyword evidence="1" id="KW-0175">Coiled coil</keyword>
<feature type="coiled-coil region" evidence="1">
    <location>
        <begin position="5"/>
        <end position="49"/>
    </location>
</feature>
<organism evidence="2 3">
    <name type="scientific">Clostridium novyi A str. 4570</name>
    <dbReference type="NCBI Taxonomy" id="1444290"/>
    <lineage>
        <taxon>Bacteria</taxon>
        <taxon>Bacillati</taxon>
        <taxon>Bacillota</taxon>
        <taxon>Clostridia</taxon>
        <taxon>Eubacteriales</taxon>
        <taxon>Clostridiaceae</taxon>
        <taxon>Clostridium</taxon>
    </lineage>
</organism>
<dbReference type="Proteomes" id="UP000030016">
    <property type="component" value="Unassembled WGS sequence"/>
</dbReference>
<reference evidence="2 3" key="1">
    <citation type="submission" date="2014-01" db="EMBL/GenBank/DDBJ databases">
        <title>Plasmidome dynamics in the species complex Clostridium novyi sensu lato converts strains of independent lineages into distinctly different pathogens.</title>
        <authorList>
            <person name="Skarin H."/>
            <person name="Segerman B."/>
        </authorList>
    </citation>
    <scope>NUCLEOTIDE SEQUENCE [LARGE SCALE GENOMIC DNA]</scope>
    <source>
        <strain evidence="2 3">4570</strain>
    </source>
</reference>
<gene>
    <name evidence="2" type="ORF">Z969_06730</name>
</gene>
<evidence type="ECO:0000313" key="3">
    <source>
        <dbReference type="Proteomes" id="UP000030016"/>
    </source>
</evidence>
<protein>
    <submittedName>
        <fullName evidence="2">Uncharacterized protein</fullName>
    </submittedName>
</protein>
<dbReference type="AlphaFoldDB" id="A0AA89CUL7"/>
<proteinExistence type="predicted"/>
<evidence type="ECO:0000256" key="1">
    <source>
        <dbReference type="SAM" id="Coils"/>
    </source>
</evidence>
<comment type="caution">
    <text evidence="2">The sequence shown here is derived from an EMBL/GenBank/DDBJ whole genome shotgun (WGS) entry which is preliminary data.</text>
</comment>
<dbReference type="EMBL" id="JDRX01000013">
    <property type="protein sequence ID" value="KGN02118.1"/>
    <property type="molecule type" value="Genomic_DNA"/>
</dbReference>
<dbReference type="RefSeq" id="WP_039249795.1">
    <property type="nucleotide sequence ID" value="NZ_JDRX01000013.1"/>
</dbReference>
<evidence type="ECO:0000313" key="2">
    <source>
        <dbReference type="EMBL" id="KGN02118.1"/>
    </source>
</evidence>